<sequence>MPAKRLTTAQLSVPKQLVTTLTSRLSQSNRRRSRHRQPAAIHVATRTLSLSLPSLATVPAPTRLHAFDNGYLVIQCDGDAL</sequence>
<evidence type="ECO:0000313" key="2">
    <source>
        <dbReference type="WBParaSite" id="PSAMB.scaffold3385size18505.g21264.t1"/>
    </source>
</evidence>
<evidence type="ECO:0000313" key="1">
    <source>
        <dbReference type="Proteomes" id="UP000887566"/>
    </source>
</evidence>
<dbReference type="Proteomes" id="UP000887566">
    <property type="component" value="Unplaced"/>
</dbReference>
<organism evidence="1 2">
    <name type="scientific">Plectus sambesii</name>
    <dbReference type="NCBI Taxonomy" id="2011161"/>
    <lineage>
        <taxon>Eukaryota</taxon>
        <taxon>Metazoa</taxon>
        <taxon>Ecdysozoa</taxon>
        <taxon>Nematoda</taxon>
        <taxon>Chromadorea</taxon>
        <taxon>Plectida</taxon>
        <taxon>Plectina</taxon>
        <taxon>Plectoidea</taxon>
        <taxon>Plectidae</taxon>
        <taxon>Plectus</taxon>
    </lineage>
</organism>
<protein>
    <submittedName>
        <fullName evidence="2">Uncharacterized protein</fullName>
    </submittedName>
</protein>
<reference evidence="2" key="1">
    <citation type="submission" date="2022-11" db="UniProtKB">
        <authorList>
            <consortium name="WormBaseParasite"/>
        </authorList>
    </citation>
    <scope>IDENTIFICATION</scope>
</reference>
<accession>A0A914W837</accession>
<proteinExistence type="predicted"/>
<name>A0A914W837_9BILA</name>
<keyword evidence="1" id="KW-1185">Reference proteome</keyword>
<dbReference type="WBParaSite" id="PSAMB.scaffold3385size18505.g21264.t1">
    <property type="protein sequence ID" value="PSAMB.scaffold3385size18505.g21264.t1"/>
    <property type="gene ID" value="PSAMB.scaffold3385size18505.g21264"/>
</dbReference>
<dbReference type="AlphaFoldDB" id="A0A914W837"/>